<feature type="domain" description="DUF6701" evidence="1">
    <location>
        <begin position="481"/>
        <end position="988"/>
    </location>
</feature>
<dbReference type="Proteomes" id="UP000054370">
    <property type="component" value="Unassembled WGS sequence"/>
</dbReference>
<organism evidence="2 3">
    <name type="scientific">Vibrio vulnificus</name>
    <dbReference type="NCBI Taxonomy" id="672"/>
    <lineage>
        <taxon>Bacteria</taxon>
        <taxon>Pseudomonadati</taxon>
        <taxon>Pseudomonadota</taxon>
        <taxon>Gammaproteobacteria</taxon>
        <taxon>Vibrionales</taxon>
        <taxon>Vibrionaceae</taxon>
        <taxon>Vibrio</taxon>
    </lineage>
</organism>
<dbReference type="RefSeq" id="WP_039466414.1">
    <property type="nucleotide sequence ID" value="NZ_LMXV01000001.1"/>
</dbReference>
<protein>
    <submittedName>
        <fullName evidence="2">MSHA biogenesis protein MshQ</fullName>
    </submittedName>
</protein>
<keyword evidence="3" id="KW-1185">Reference proteome</keyword>
<reference evidence="2" key="1">
    <citation type="submission" date="2017-12" db="EMBL/GenBank/DDBJ databases">
        <title>FDA dAtabase for Regulatory Grade micrObial Sequences (FDA-ARGOS): Supporting development and validation of Infectious Disease Dx tests.</title>
        <authorList>
            <person name="Hoffmann M."/>
            <person name="Allard M."/>
            <person name="Evans P."/>
            <person name="Brown E."/>
            <person name="Tallon L.J."/>
            <person name="Sadzewicz L."/>
            <person name="Sengamalay N."/>
            <person name="Ott S."/>
            <person name="Godinez A."/>
            <person name="Nagaraj S."/>
            <person name="Vavikolanu K."/>
            <person name="Aluvathingal J."/>
            <person name="Nadendla S."/>
            <person name="Hobson J."/>
            <person name="Sichtig H."/>
        </authorList>
    </citation>
    <scope>NUCLEOTIDE SEQUENCE [LARGE SCALE GENOMIC DNA]</scope>
    <source>
        <strain evidence="2">FDAARGOS_118</strain>
    </source>
</reference>
<name>A0ABX4X416_VIBVL</name>
<evidence type="ECO:0000259" key="1">
    <source>
        <dbReference type="Pfam" id="PF20419"/>
    </source>
</evidence>
<evidence type="ECO:0000313" key="2">
    <source>
        <dbReference type="EMBL" id="PNM77855.1"/>
    </source>
</evidence>
<comment type="caution">
    <text evidence="2">The sequence shown here is derived from an EMBL/GenBank/DDBJ whole genome shotgun (WGS) entry which is preliminary data.</text>
</comment>
<dbReference type="Pfam" id="PF20419">
    <property type="entry name" value="DUF6701"/>
    <property type="match status" value="1"/>
</dbReference>
<gene>
    <name evidence="2" type="ORF">AL548_004580</name>
</gene>
<sequence length="995" mass="109672">MSKWHLLALSISLPFTSDALEYDLYNAEHFNQLCNQSTSQTGDTFRCNGAFSLPAGAKLVASNAPNQGVKLSAHSGIKLHGNNQVGSPDRRISLEALSTGISILQPNGGLPPSTYHRSQIFGDLTSQNFIHMHNAEVDGDVTTKGLEVMAEGDYNIINGNVFGHHKVFLRNTNVCGNVESQGHEIQLMSNKATHYVVGNITSLNKLDLRNVDVYGQIHSPGASGRLDLSGSAVYAQKVALKLHQDGTVKNGVVCGEITTHESKIHNVKNYCGIGDLGCDYSNQGANTACPVPENIPLCEIKPPVDHDYEFVISPDNDMALMCGENLPQFNITTSNNGELASVSMFAEVSDPALFDVVIANGIGSGAYPNFVSSSQGQLRLVVRPKNISAIKLDRHYTLSVYPNGEPQKRKTVRFLFTPYMFETYEPSTGQAINELDLVAAKPEPLGVRLLACNDKGNPVVASSYHGSPTITHTVTTPSKQQGGRDGERVYQPIFTSGISESTISLSESGLFALNIHDTFDCAGFDQCPPSGKNKVSGRLSLKVRPWTLAICEGDRPLESGDALGGSPFLAAGERFSLNLMPIQWVANGSITQAVNTQALCSTPVTHNFYLSSVPAARVKLSSQQATPIETATMQTQRLESDSGMERAHDDVTNGAYWFDGLRWREVGSLRVQSDLVDPYLGMQVNQGYRHIGRFYPKFFKVHNQQWDYPNSQTFAYMNQPFDQVIVDIDALNSLKEPVANYHYFSTTAHFELAELGDHLERFVTPSLAPTQWREEQGSSVGRIRIMKQDHCTNSACWLKDEIGQNYPDGPFNTYSDSAVSKIGLVYLENADPVAFYDDTHILPVQPDVRFGRLNFEDVGGYQGQTIVVPLDVEYWRSGEFVNNKHDHFTLADGAKHYQQPIWSHSLENNAYLAGIGKMQYGSTEGIKATQKVPAREQIRFWLDLTANQNNLPWLQYDWDKTSDGEEDPSTVVTFGIHRGHDKIIFRGEPNLTGVL</sequence>
<dbReference type="EMBL" id="LOSH02000001">
    <property type="protein sequence ID" value="PNM77855.1"/>
    <property type="molecule type" value="Genomic_DNA"/>
</dbReference>
<proteinExistence type="predicted"/>
<accession>A0ABX4X416</accession>
<dbReference type="InterPro" id="IPR046524">
    <property type="entry name" value="DUF6701"/>
</dbReference>
<evidence type="ECO:0000313" key="3">
    <source>
        <dbReference type="Proteomes" id="UP000054370"/>
    </source>
</evidence>